<accession>A0A6V8K4M2</accession>
<gene>
    <name evidence="4" type="ORF">Phou_008970</name>
</gene>
<dbReference type="GO" id="GO:0016757">
    <property type="term" value="F:glycosyltransferase activity"/>
    <property type="evidence" value="ECO:0007669"/>
    <property type="project" value="UniProtKB-KW"/>
</dbReference>
<dbReference type="InterPro" id="IPR000836">
    <property type="entry name" value="PRTase_dom"/>
</dbReference>
<dbReference type="InterPro" id="IPR029057">
    <property type="entry name" value="PRTase-like"/>
</dbReference>
<dbReference type="Proteomes" id="UP000482800">
    <property type="component" value="Unassembled WGS sequence"/>
</dbReference>
<dbReference type="EMBL" id="BLPF01000001">
    <property type="protein sequence ID" value="GFJ76717.1"/>
    <property type="molecule type" value="Genomic_DNA"/>
</dbReference>
<evidence type="ECO:0000259" key="3">
    <source>
        <dbReference type="Pfam" id="PF00156"/>
    </source>
</evidence>
<reference evidence="4 5" key="1">
    <citation type="submission" date="2020-03" db="EMBL/GenBank/DDBJ databases">
        <title>Whole genome shotgun sequence of Phytohabitans houttuyneae NBRC 108639.</title>
        <authorList>
            <person name="Komaki H."/>
            <person name="Tamura T."/>
        </authorList>
    </citation>
    <scope>NUCLEOTIDE SEQUENCE [LARGE SCALE GENOMIC DNA]</scope>
    <source>
        <strain evidence="4 5">NBRC 108639</strain>
    </source>
</reference>
<protein>
    <submittedName>
        <fullName evidence="4">Phosphoribosyltransferase</fullName>
    </submittedName>
</protein>
<dbReference type="Pfam" id="PF00156">
    <property type="entry name" value="Pribosyltran"/>
    <property type="match status" value="1"/>
</dbReference>
<keyword evidence="2 4" id="KW-0808">Transferase</keyword>
<reference evidence="4 5" key="2">
    <citation type="submission" date="2020-03" db="EMBL/GenBank/DDBJ databases">
        <authorList>
            <person name="Ichikawa N."/>
            <person name="Kimura A."/>
            <person name="Kitahashi Y."/>
            <person name="Uohara A."/>
        </authorList>
    </citation>
    <scope>NUCLEOTIDE SEQUENCE [LARGE SCALE GENOMIC DNA]</scope>
    <source>
        <strain evidence="4 5">NBRC 108639</strain>
    </source>
</reference>
<comment type="caution">
    <text evidence="4">The sequence shown here is derived from an EMBL/GenBank/DDBJ whole genome shotgun (WGS) entry which is preliminary data.</text>
</comment>
<dbReference type="PANTHER" id="PTHR43363:SF1">
    <property type="entry name" value="HYPOXANTHINE-GUANINE PHOSPHORIBOSYLTRANSFERASE"/>
    <property type="match status" value="1"/>
</dbReference>
<dbReference type="RefSeq" id="WP_173053744.1">
    <property type="nucleotide sequence ID" value="NZ_BAABGO010000012.1"/>
</dbReference>
<organism evidence="4 5">
    <name type="scientific">Phytohabitans houttuyneae</name>
    <dbReference type="NCBI Taxonomy" id="1076126"/>
    <lineage>
        <taxon>Bacteria</taxon>
        <taxon>Bacillati</taxon>
        <taxon>Actinomycetota</taxon>
        <taxon>Actinomycetes</taxon>
        <taxon>Micromonosporales</taxon>
        <taxon>Micromonosporaceae</taxon>
    </lineage>
</organism>
<evidence type="ECO:0000256" key="2">
    <source>
        <dbReference type="ARBA" id="ARBA00022679"/>
    </source>
</evidence>
<name>A0A6V8K4M2_9ACTN</name>
<evidence type="ECO:0000256" key="1">
    <source>
        <dbReference type="ARBA" id="ARBA00022676"/>
    </source>
</evidence>
<evidence type="ECO:0000313" key="4">
    <source>
        <dbReference type="EMBL" id="GFJ76717.1"/>
    </source>
</evidence>
<dbReference type="SUPFAM" id="SSF53271">
    <property type="entry name" value="PRTase-like"/>
    <property type="match status" value="1"/>
</dbReference>
<dbReference type="PANTHER" id="PTHR43363">
    <property type="entry name" value="HYPOXANTHINE PHOSPHORIBOSYLTRANSFERASE"/>
    <property type="match status" value="1"/>
</dbReference>
<proteinExistence type="predicted"/>
<keyword evidence="5" id="KW-1185">Reference proteome</keyword>
<feature type="domain" description="Phosphoribosyltransferase" evidence="3">
    <location>
        <begin position="6"/>
        <end position="150"/>
    </location>
</feature>
<dbReference type="CDD" id="cd06223">
    <property type="entry name" value="PRTases_typeI"/>
    <property type="match status" value="1"/>
</dbReference>
<evidence type="ECO:0000313" key="5">
    <source>
        <dbReference type="Proteomes" id="UP000482800"/>
    </source>
</evidence>
<dbReference type="AlphaFoldDB" id="A0A6V8K4M2"/>
<keyword evidence="1 4" id="KW-0328">Glycosyltransferase</keyword>
<dbReference type="Gene3D" id="3.40.50.2020">
    <property type="match status" value="1"/>
</dbReference>
<sequence>MTEDREVLDWAMFGRASRELAKRVSDDGYRPDLILAIARGGLFLAGALGYALEVKNLHVMNVEFYTGIDERLDMPVMLPPVPQVVDLAGARVLIADDVADTGATLKLVHDFCRDHVAEVRCAVLYEKPHTSVRCEYVWKHTDRWINFPWSSD</sequence>